<evidence type="ECO:0000256" key="6">
    <source>
        <dbReference type="ARBA" id="ARBA00023015"/>
    </source>
</evidence>
<dbReference type="KEGG" id="aplc:110973019"/>
<keyword evidence="2" id="KW-0479">Metal-binding</keyword>
<keyword evidence="6" id="KW-0805">Transcription regulation</keyword>
<proteinExistence type="inferred from homology"/>
<dbReference type="FunFam" id="3.30.160.60:FF:000032">
    <property type="entry name" value="Krueppel-like factor 4"/>
    <property type="match status" value="1"/>
</dbReference>
<evidence type="ECO:0000259" key="12">
    <source>
        <dbReference type="PROSITE" id="PS50157"/>
    </source>
</evidence>
<evidence type="ECO:0000313" key="13">
    <source>
        <dbReference type="Proteomes" id="UP000694845"/>
    </source>
</evidence>
<dbReference type="GO" id="GO:0005634">
    <property type="term" value="C:nucleus"/>
    <property type="evidence" value="ECO:0007669"/>
    <property type="project" value="UniProtKB-SubCell"/>
</dbReference>
<dbReference type="InterPro" id="IPR051565">
    <property type="entry name" value="Sal_C2H2-zinc-finger"/>
</dbReference>
<dbReference type="GO" id="GO:0000981">
    <property type="term" value="F:DNA-binding transcription factor activity, RNA polymerase II-specific"/>
    <property type="evidence" value="ECO:0007669"/>
    <property type="project" value="TreeGrafter"/>
</dbReference>
<dbReference type="OrthoDB" id="8113227at2759"/>
<evidence type="ECO:0000256" key="3">
    <source>
        <dbReference type="ARBA" id="ARBA00022737"/>
    </source>
</evidence>
<dbReference type="AlphaFoldDB" id="A0A8B7XG25"/>
<dbReference type="InterPro" id="IPR036236">
    <property type="entry name" value="Znf_C2H2_sf"/>
</dbReference>
<dbReference type="GO" id="GO:0000978">
    <property type="term" value="F:RNA polymerase II cis-regulatory region sequence-specific DNA binding"/>
    <property type="evidence" value="ECO:0007669"/>
    <property type="project" value="TreeGrafter"/>
</dbReference>
<evidence type="ECO:0000256" key="8">
    <source>
        <dbReference type="ARBA" id="ARBA00023242"/>
    </source>
</evidence>
<evidence type="ECO:0000256" key="9">
    <source>
        <dbReference type="ARBA" id="ARBA00038474"/>
    </source>
</evidence>
<evidence type="ECO:0000256" key="2">
    <source>
        <dbReference type="ARBA" id="ARBA00022723"/>
    </source>
</evidence>
<keyword evidence="13" id="KW-1185">Reference proteome</keyword>
<accession>A0A8B7XG25</accession>
<feature type="compositionally biased region" description="Basic and acidic residues" evidence="11">
    <location>
        <begin position="230"/>
        <end position="246"/>
    </location>
</feature>
<dbReference type="OMA" id="MMQGRMM"/>
<reference evidence="14" key="1">
    <citation type="submission" date="2025-08" db="UniProtKB">
        <authorList>
            <consortium name="RefSeq"/>
        </authorList>
    </citation>
    <scope>IDENTIFICATION</scope>
</reference>
<feature type="region of interest" description="Disordered" evidence="11">
    <location>
        <begin position="230"/>
        <end position="260"/>
    </location>
</feature>
<dbReference type="PANTHER" id="PTHR23233:SF84">
    <property type="entry name" value="FI23031P1"/>
    <property type="match status" value="1"/>
</dbReference>
<feature type="domain" description="C2H2-type" evidence="12">
    <location>
        <begin position="119"/>
        <end position="146"/>
    </location>
</feature>
<name>A0A8B7XG25_ACAPL</name>
<dbReference type="SUPFAM" id="SSF57667">
    <property type="entry name" value="beta-beta-alpha zinc fingers"/>
    <property type="match status" value="3"/>
</dbReference>
<evidence type="ECO:0000313" key="14">
    <source>
        <dbReference type="RefSeq" id="XP_022079072.1"/>
    </source>
</evidence>
<evidence type="ECO:0000256" key="5">
    <source>
        <dbReference type="ARBA" id="ARBA00022833"/>
    </source>
</evidence>
<dbReference type="InterPro" id="IPR013087">
    <property type="entry name" value="Znf_C2H2_type"/>
</dbReference>
<feature type="compositionally biased region" description="Polar residues" evidence="11">
    <location>
        <begin position="313"/>
        <end position="333"/>
    </location>
</feature>
<feature type="region of interest" description="Disordered" evidence="11">
    <location>
        <begin position="1"/>
        <end position="41"/>
    </location>
</feature>
<dbReference type="GO" id="GO:0008270">
    <property type="term" value="F:zinc ion binding"/>
    <property type="evidence" value="ECO:0007669"/>
    <property type="project" value="UniProtKB-KW"/>
</dbReference>
<organism evidence="13 14">
    <name type="scientific">Acanthaster planci</name>
    <name type="common">Crown-of-thorns starfish</name>
    <dbReference type="NCBI Taxonomy" id="133434"/>
    <lineage>
        <taxon>Eukaryota</taxon>
        <taxon>Metazoa</taxon>
        <taxon>Echinodermata</taxon>
        <taxon>Eleutherozoa</taxon>
        <taxon>Asterozoa</taxon>
        <taxon>Asteroidea</taxon>
        <taxon>Valvatacea</taxon>
        <taxon>Valvatida</taxon>
        <taxon>Acanthasteridae</taxon>
        <taxon>Acanthaster</taxon>
    </lineage>
</organism>
<dbReference type="GeneID" id="110973019"/>
<dbReference type="PANTHER" id="PTHR23233">
    <property type="entry name" value="SAL-LIKE PROTEIN"/>
    <property type="match status" value="1"/>
</dbReference>
<dbReference type="PROSITE" id="PS50157">
    <property type="entry name" value="ZINC_FINGER_C2H2_2"/>
    <property type="match status" value="3"/>
</dbReference>
<keyword evidence="3" id="KW-0677">Repeat</keyword>
<feature type="region of interest" description="Disordered" evidence="11">
    <location>
        <begin position="376"/>
        <end position="454"/>
    </location>
</feature>
<dbReference type="RefSeq" id="XP_022079072.1">
    <property type="nucleotide sequence ID" value="XM_022223380.1"/>
</dbReference>
<evidence type="ECO:0000256" key="4">
    <source>
        <dbReference type="ARBA" id="ARBA00022771"/>
    </source>
</evidence>
<evidence type="ECO:0000256" key="11">
    <source>
        <dbReference type="SAM" id="MobiDB-lite"/>
    </source>
</evidence>
<dbReference type="Gene3D" id="3.30.160.60">
    <property type="entry name" value="Classic Zinc Finger"/>
    <property type="match status" value="4"/>
</dbReference>
<comment type="similarity">
    <text evidence="9">Belongs to the sal C2H2-type zinc-finger protein family.</text>
</comment>
<feature type="region of interest" description="Disordered" evidence="11">
    <location>
        <begin position="306"/>
        <end position="341"/>
    </location>
</feature>
<gene>
    <name evidence="14" type="primary">LOC110973019</name>
</gene>
<dbReference type="Proteomes" id="UP000694845">
    <property type="component" value="Unplaced"/>
</dbReference>
<dbReference type="PROSITE" id="PS00028">
    <property type="entry name" value="ZINC_FINGER_C2H2_1"/>
    <property type="match status" value="3"/>
</dbReference>
<sequence>MESQAIEDQPCVILEDDEDTHNLSPKSEPRSPLSAKMDHRNQPNASEIVDEQSVTGQDEPLRYQCTECDFHSTSSHQLEKHIRTHTGERPYSCTICGFAFSQKGNLTRHFRTHSDERPFQCPVCHYSARRKDALIAHLDTHRQERLNVCPYCNTAYKQKASLKYHLKRCGYQKMGGPLNQVDGHGSSSTSDPFSLYEGVRLEHGGGPSFSDNLRSPSDVEVELAECDHGKRIKFSHDEESSRDSSQDRNSGLTDTASNEDLEKALSNVMQMYGSEMCLTNRASTSLEGNIHVTPTITAVYSQAPMDAERETENPQLPSKNQPPARNQMSPSTNKHSDHSSALRYRGTIDLNKTRDFLNKSSLVSHGKTGAMQGVAVQDGLDGGSETSESNDSLSHHDEPVASSSHGHLRQKPHSSTRPSKIQDKADSTETVNVKSPAYDSQQHRNPRRAVADESGEQLCRNCKRELSGADNFKCEHCEIIFLDHVMYTIHMGCHGFRDPFECNICGHQCKDRYEFASHLARGKHL</sequence>
<keyword evidence="4 10" id="KW-0863">Zinc-finger</keyword>
<dbReference type="SMART" id="SM00355">
    <property type="entry name" value="ZnF_C2H2"/>
    <property type="match status" value="6"/>
</dbReference>
<protein>
    <submittedName>
        <fullName evidence="14">Zinc finger protein Aiolos-like isoform X1</fullName>
    </submittedName>
</protein>
<keyword evidence="5" id="KW-0862">Zinc</keyword>
<keyword evidence="7" id="KW-0804">Transcription</keyword>
<evidence type="ECO:0000256" key="10">
    <source>
        <dbReference type="PROSITE-ProRule" id="PRU00042"/>
    </source>
</evidence>
<feature type="domain" description="C2H2-type" evidence="12">
    <location>
        <begin position="63"/>
        <end position="90"/>
    </location>
</feature>
<keyword evidence="8" id="KW-0539">Nucleus</keyword>
<dbReference type="Pfam" id="PF00096">
    <property type="entry name" value="zf-C2H2"/>
    <property type="match status" value="4"/>
</dbReference>
<comment type="subcellular location">
    <subcellularLocation>
        <location evidence="1">Nucleus</location>
    </subcellularLocation>
</comment>
<feature type="domain" description="C2H2-type" evidence="12">
    <location>
        <begin position="91"/>
        <end position="118"/>
    </location>
</feature>
<evidence type="ECO:0000256" key="1">
    <source>
        <dbReference type="ARBA" id="ARBA00004123"/>
    </source>
</evidence>
<evidence type="ECO:0000256" key="7">
    <source>
        <dbReference type="ARBA" id="ARBA00023163"/>
    </source>
</evidence>